<evidence type="ECO:0000313" key="2">
    <source>
        <dbReference type="Proteomes" id="UP000009183"/>
    </source>
</evidence>
<proteinExistence type="predicted"/>
<evidence type="ECO:0000313" key="1">
    <source>
        <dbReference type="EMBL" id="CBI30115.3"/>
    </source>
</evidence>
<dbReference type="InParanoid" id="D7TIN9"/>
<dbReference type="Proteomes" id="UP000009183">
    <property type="component" value="Chromosome 8"/>
</dbReference>
<dbReference type="EMBL" id="FN595991">
    <property type="protein sequence ID" value="CBI30115.3"/>
    <property type="molecule type" value="Genomic_DNA"/>
</dbReference>
<reference evidence="2" key="1">
    <citation type="journal article" date="2007" name="Nature">
        <title>The grapevine genome sequence suggests ancestral hexaploidization in major angiosperm phyla.</title>
        <authorList>
            <consortium name="The French-Italian Public Consortium for Grapevine Genome Characterization."/>
            <person name="Jaillon O."/>
            <person name="Aury J.-M."/>
            <person name="Noel B."/>
            <person name="Policriti A."/>
            <person name="Clepet C."/>
            <person name="Casagrande A."/>
            <person name="Choisne N."/>
            <person name="Aubourg S."/>
            <person name="Vitulo N."/>
            <person name="Jubin C."/>
            <person name="Vezzi A."/>
            <person name="Legeai F."/>
            <person name="Hugueney P."/>
            <person name="Dasilva C."/>
            <person name="Horner D."/>
            <person name="Mica E."/>
            <person name="Jublot D."/>
            <person name="Poulain J."/>
            <person name="Bruyere C."/>
            <person name="Billault A."/>
            <person name="Segurens B."/>
            <person name="Gouyvenoux M."/>
            <person name="Ugarte E."/>
            <person name="Cattonaro F."/>
            <person name="Anthouard V."/>
            <person name="Vico V."/>
            <person name="Del Fabbro C."/>
            <person name="Alaux M."/>
            <person name="Di Gaspero G."/>
            <person name="Dumas V."/>
            <person name="Felice N."/>
            <person name="Paillard S."/>
            <person name="Juman I."/>
            <person name="Moroldo M."/>
            <person name="Scalabrin S."/>
            <person name="Canaguier A."/>
            <person name="Le Clainche I."/>
            <person name="Malacrida G."/>
            <person name="Durand E."/>
            <person name="Pesole G."/>
            <person name="Laucou V."/>
            <person name="Chatelet P."/>
            <person name="Merdinoglu D."/>
            <person name="Delledonne M."/>
            <person name="Pezzotti M."/>
            <person name="Lecharny A."/>
            <person name="Scarpelli C."/>
            <person name="Artiguenave F."/>
            <person name="Pe M.E."/>
            <person name="Valle G."/>
            <person name="Morgante M."/>
            <person name="Caboche M."/>
            <person name="Adam-Blondon A.-F."/>
            <person name="Weissenbach J."/>
            <person name="Quetier F."/>
            <person name="Wincker P."/>
        </authorList>
    </citation>
    <scope>NUCLEOTIDE SEQUENCE [LARGE SCALE GENOMIC DNA]</scope>
    <source>
        <strain evidence="2">cv. Pinot noir / PN40024</strain>
    </source>
</reference>
<dbReference type="AlphaFoldDB" id="D7TIN9"/>
<sequence length="27" mass="3144">MSDFAYLNIGCLRIISFLTRPTWTPRA</sequence>
<protein>
    <submittedName>
        <fullName evidence="1">Uncharacterized protein</fullName>
    </submittedName>
</protein>
<dbReference type="PaxDb" id="29760-VIT_08s0007g05290.t01"/>
<accession>D7TIN9</accession>
<keyword evidence="2" id="KW-1185">Reference proteome</keyword>
<gene>
    <name evidence="1" type="ordered locus">VIT_08s0007g05290</name>
</gene>
<dbReference type="HOGENOM" id="CLU_3415661_0_0_1"/>
<name>D7TIN9_VITVI</name>
<organism evidence="1 2">
    <name type="scientific">Vitis vinifera</name>
    <name type="common">Grape</name>
    <dbReference type="NCBI Taxonomy" id="29760"/>
    <lineage>
        <taxon>Eukaryota</taxon>
        <taxon>Viridiplantae</taxon>
        <taxon>Streptophyta</taxon>
        <taxon>Embryophyta</taxon>
        <taxon>Tracheophyta</taxon>
        <taxon>Spermatophyta</taxon>
        <taxon>Magnoliopsida</taxon>
        <taxon>eudicotyledons</taxon>
        <taxon>Gunneridae</taxon>
        <taxon>Pentapetalae</taxon>
        <taxon>rosids</taxon>
        <taxon>Vitales</taxon>
        <taxon>Vitaceae</taxon>
        <taxon>Viteae</taxon>
        <taxon>Vitis</taxon>
    </lineage>
</organism>